<dbReference type="EMBL" id="MN740327">
    <property type="protein sequence ID" value="QHU00450.1"/>
    <property type="molecule type" value="Genomic_DNA"/>
</dbReference>
<sequence length="117" mass="13671">MNKFLILGTKECSYCDQTKSLMNNMNISYQYIDLNIEYKGNWKICFDDPDIVQYINGQRTIPLIFQDTSDTDTDTDTDTVDSILNNKSCYSWKFIGGLKEIKKILEKEEPIILNDDY</sequence>
<evidence type="ECO:0000259" key="1">
    <source>
        <dbReference type="Pfam" id="PF00462"/>
    </source>
</evidence>
<feature type="domain" description="Glutaredoxin" evidence="1">
    <location>
        <begin position="8"/>
        <end position="67"/>
    </location>
</feature>
<dbReference type="SUPFAM" id="SSF52833">
    <property type="entry name" value="Thioredoxin-like"/>
    <property type="match status" value="1"/>
</dbReference>
<name>A0A6C0J6F5_9ZZZZ</name>
<dbReference type="Pfam" id="PF00462">
    <property type="entry name" value="Glutaredoxin"/>
    <property type="match status" value="1"/>
</dbReference>
<protein>
    <recommendedName>
        <fullName evidence="1">Glutaredoxin domain-containing protein</fullName>
    </recommendedName>
</protein>
<reference evidence="2" key="1">
    <citation type="journal article" date="2020" name="Nature">
        <title>Giant virus diversity and host interactions through global metagenomics.</title>
        <authorList>
            <person name="Schulz F."/>
            <person name="Roux S."/>
            <person name="Paez-Espino D."/>
            <person name="Jungbluth S."/>
            <person name="Walsh D.A."/>
            <person name="Denef V.J."/>
            <person name="McMahon K.D."/>
            <person name="Konstantinidis K.T."/>
            <person name="Eloe-Fadrosh E.A."/>
            <person name="Kyrpides N.C."/>
            <person name="Woyke T."/>
        </authorList>
    </citation>
    <scope>NUCLEOTIDE SEQUENCE</scope>
    <source>
        <strain evidence="2">GVMAG-M-3300025860-20</strain>
    </source>
</reference>
<proteinExistence type="predicted"/>
<organism evidence="2">
    <name type="scientific">viral metagenome</name>
    <dbReference type="NCBI Taxonomy" id="1070528"/>
    <lineage>
        <taxon>unclassified sequences</taxon>
        <taxon>metagenomes</taxon>
        <taxon>organismal metagenomes</taxon>
    </lineage>
</organism>
<dbReference type="Gene3D" id="3.40.30.10">
    <property type="entry name" value="Glutaredoxin"/>
    <property type="match status" value="1"/>
</dbReference>
<accession>A0A6C0J6F5</accession>
<dbReference type="AlphaFoldDB" id="A0A6C0J6F5"/>
<dbReference type="InterPro" id="IPR002109">
    <property type="entry name" value="Glutaredoxin"/>
</dbReference>
<dbReference type="InterPro" id="IPR036249">
    <property type="entry name" value="Thioredoxin-like_sf"/>
</dbReference>
<evidence type="ECO:0000313" key="2">
    <source>
        <dbReference type="EMBL" id="QHU00450.1"/>
    </source>
</evidence>